<dbReference type="InterPro" id="IPR052337">
    <property type="entry name" value="SAT4-like"/>
</dbReference>
<dbReference type="Pfam" id="PF20684">
    <property type="entry name" value="Fung_rhodopsin"/>
    <property type="match status" value="1"/>
</dbReference>
<keyword evidence="2 7" id="KW-0812">Transmembrane</keyword>
<dbReference type="Proteomes" id="UP000317257">
    <property type="component" value="Unassembled WGS sequence"/>
</dbReference>
<comment type="similarity">
    <text evidence="5">Belongs to the SAT4 family.</text>
</comment>
<proteinExistence type="inferred from homology"/>
<evidence type="ECO:0000313" key="10">
    <source>
        <dbReference type="EMBL" id="TWU70646.1"/>
    </source>
</evidence>
<evidence type="ECO:0000313" key="11">
    <source>
        <dbReference type="Proteomes" id="UP000243498"/>
    </source>
</evidence>
<sequence>MAPQLSEASTSPLPTFTPALRPPPGVVSNPDNPESLAYLANITIAICIPLVTAFFLLRTYVRVFIKRVWIFEDVLVTTAWAGTVAYCGIMRATMSHHGGQHGWDITVNEAHQAAYWFNVAAIEYGVMIGVTKLAVLWLYRRVFSPIRWSHFDIAIVALIILIFGFYSTTSVVKIFECNPREKIWNPTIPGKCVEIHVILNVSGAFNTVTDYLILLLPVHAVRKLQMDRFKRILVVLAFTFGLCAPIFATIGFVVRLRNSGNPDSSWKQPEILLWGAAELASGNLCVCFPELAVLFRKSRTRNSPRRPTVSEIKESQEMNRAKKPPSDPYFTKSLMSTMFSTDGDAQYIELQDQAKAGTQTRAKTLQ</sequence>
<evidence type="ECO:0000256" key="4">
    <source>
        <dbReference type="ARBA" id="ARBA00023136"/>
    </source>
</evidence>
<feature type="transmembrane region" description="Helical" evidence="7">
    <location>
        <begin position="232"/>
        <end position="254"/>
    </location>
</feature>
<dbReference type="OrthoDB" id="5342292at2759"/>
<feature type="domain" description="Rhodopsin" evidence="8">
    <location>
        <begin position="57"/>
        <end position="297"/>
    </location>
</feature>
<feature type="transmembrane region" description="Helical" evidence="7">
    <location>
        <begin position="274"/>
        <end position="295"/>
    </location>
</feature>
<feature type="region of interest" description="Disordered" evidence="6">
    <location>
        <begin position="302"/>
        <end position="327"/>
    </location>
</feature>
<feature type="transmembrane region" description="Helical" evidence="7">
    <location>
        <begin position="113"/>
        <end position="139"/>
    </location>
</feature>
<feature type="compositionally biased region" description="Polar residues" evidence="6">
    <location>
        <begin position="1"/>
        <end position="14"/>
    </location>
</feature>
<reference evidence="9 11" key="1">
    <citation type="journal article" date="2016" name="Genome Biol. Evol.">
        <title>Divergent and convergent evolution of fungal pathogenicity.</title>
        <authorList>
            <person name="Shang Y."/>
            <person name="Xiao G."/>
            <person name="Zheng P."/>
            <person name="Cen K."/>
            <person name="Zhan S."/>
            <person name="Wang C."/>
        </authorList>
    </citation>
    <scope>NUCLEOTIDE SEQUENCE [LARGE SCALE GENOMIC DNA]</scope>
    <source>
        <strain evidence="9 11">RCEF 4871</strain>
    </source>
</reference>
<protein>
    <recommendedName>
        <fullName evidence="8">Rhodopsin domain-containing protein</fullName>
    </recommendedName>
</protein>
<evidence type="ECO:0000313" key="12">
    <source>
        <dbReference type="Proteomes" id="UP000317257"/>
    </source>
</evidence>
<evidence type="ECO:0000256" key="7">
    <source>
        <dbReference type="SAM" id="Phobius"/>
    </source>
</evidence>
<keyword evidence="3 7" id="KW-1133">Transmembrane helix</keyword>
<dbReference type="PANTHER" id="PTHR33048:SF47">
    <property type="entry name" value="INTEGRAL MEMBRANE PROTEIN-RELATED"/>
    <property type="match status" value="1"/>
</dbReference>
<dbReference type="AlphaFoldDB" id="A0A167C2G7"/>
<name>A0A167C2G7_METRR</name>
<dbReference type="OMA" id="AYWFNVA"/>
<dbReference type="Proteomes" id="UP000243498">
    <property type="component" value="Unassembled WGS sequence"/>
</dbReference>
<dbReference type="GO" id="GO:0016020">
    <property type="term" value="C:membrane"/>
    <property type="evidence" value="ECO:0007669"/>
    <property type="project" value="UniProtKB-SubCell"/>
</dbReference>
<reference evidence="10" key="3">
    <citation type="journal article" date="2019" name="Microbiol. Resour. Announc.">
        <title>Genome Sequence of Metarhizium rileyi, a Microbial Control Agent for Lepidoptera.</title>
        <authorList>
            <person name="Binneck E."/>
            <person name="Lastra C.C.L."/>
            <person name="Sosa-Gomez D.R."/>
        </authorList>
    </citation>
    <scope>NUCLEOTIDE SEQUENCE</scope>
    <source>
        <strain evidence="10">Cep018-CH2</strain>
    </source>
</reference>
<evidence type="ECO:0000256" key="2">
    <source>
        <dbReference type="ARBA" id="ARBA00022692"/>
    </source>
</evidence>
<evidence type="ECO:0000256" key="3">
    <source>
        <dbReference type="ARBA" id="ARBA00022989"/>
    </source>
</evidence>
<accession>A0A167C2G7</accession>
<comment type="caution">
    <text evidence="9">The sequence shown here is derived from an EMBL/GenBank/DDBJ whole genome shotgun (WGS) entry which is preliminary data.</text>
</comment>
<dbReference type="STRING" id="1081105.A0A167C2G7"/>
<feature type="transmembrane region" description="Helical" evidence="7">
    <location>
        <begin position="151"/>
        <end position="175"/>
    </location>
</feature>
<dbReference type="InterPro" id="IPR049326">
    <property type="entry name" value="Rhodopsin_dom_fungi"/>
</dbReference>
<organism evidence="9 11">
    <name type="scientific">Metarhizium rileyi (strain RCEF 4871)</name>
    <name type="common">Nomuraea rileyi</name>
    <dbReference type="NCBI Taxonomy" id="1649241"/>
    <lineage>
        <taxon>Eukaryota</taxon>
        <taxon>Fungi</taxon>
        <taxon>Dikarya</taxon>
        <taxon>Ascomycota</taxon>
        <taxon>Pezizomycotina</taxon>
        <taxon>Sordariomycetes</taxon>
        <taxon>Hypocreomycetidae</taxon>
        <taxon>Hypocreales</taxon>
        <taxon>Clavicipitaceae</taxon>
        <taxon>Metarhizium</taxon>
    </lineage>
</organism>
<evidence type="ECO:0000256" key="6">
    <source>
        <dbReference type="SAM" id="MobiDB-lite"/>
    </source>
</evidence>
<keyword evidence="11" id="KW-1185">Reference proteome</keyword>
<gene>
    <name evidence="10" type="ORF">ED733_000896</name>
    <name evidence="9" type="ORF">NOR_05788</name>
</gene>
<accession>A0A5C6G4C1</accession>
<evidence type="ECO:0000256" key="1">
    <source>
        <dbReference type="ARBA" id="ARBA00004141"/>
    </source>
</evidence>
<feature type="transmembrane region" description="Helical" evidence="7">
    <location>
        <begin position="36"/>
        <end position="57"/>
    </location>
</feature>
<dbReference type="EMBL" id="SBHS01000068">
    <property type="protein sequence ID" value="TWU70646.1"/>
    <property type="molecule type" value="Genomic_DNA"/>
</dbReference>
<dbReference type="PANTHER" id="PTHR33048">
    <property type="entry name" value="PTH11-LIKE INTEGRAL MEMBRANE PROTEIN (AFU_ORTHOLOGUE AFUA_5G11245)"/>
    <property type="match status" value="1"/>
</dbReference>
<evidence type="ECO:0000259" key="8">
    <source>
        <dbReference type="Pfam" id="PF20684"/>
    </source>
</evidence>
<evidence type="ECO:0000313" key="9">
    <source>
        <dbReference type="EMBL" id="OAA40700.1"/>
    </source>
</evidence>
<keyword evidence="4 7" id="KW-0472">Membrane</keyword>
<dbReference type="EMBL" id="AZHC01000018">
    <property type="protein sequence ID" value="OAA40700.1"/>
    <property type="molecule type" value="Genomic_DNA"/>
</dbReference>
<evidence type="ECO:0000256" key="5">
    <source>
        <dbReference type="ARBA" id="ARBA00038359"/>
    </source>
</evidence>
<feature type="region of interest" description="Disordered" evidence="6">
    <location>
        <begin position="1"/>
        <end position="24"/>
    </location>
</feature>
<comment type="subcellular location">
    <subcellularLocation>
        <location evidence="1">Membrane</location>
        <topology evidence="1">Multi-pass membrane protein</topology>
    </subcellularLocation>
</comment>
<feature type="compositionally biased region" description="Basic and acidic residues" evidence="6">
    <location>
        <begin position="311"/>
        <end position="320"/>
    </location>
</feature>
<reference evidence="12" key="2">
    <citation type="submission" date="2018-12" db="EMBL/GenBank/DDBJ databases">
        <title>The complete genome of Metarhizium rileyi, a key fungal pathogen of Lepidoptera.</title>
        <authorList>
            <person name="Binneck E."/>
            <person name="Lastra C.C.L."/>
            <person name="Sosa-Gomez D.R."/>
        </authorList>
    </citation>
    <scope>NUCLEOTIDE SEQUENCE [LARGE SCALE GENOMIC DNA]</scope>
    <source>
        <strain evidence="12">Cep018-CH2</strain>
    </source>
</reference>